<dbReference type="EMBL" id="BAZW01000058">
    <property type="protein sequence ID" value="GAO31701.1"/>
    <property type="molecule type" value="Genomic_DNA"/>
</dbReference>
<comment type="caution">
    <text evidence="2">The sequence shown here is derived from an EMBL/GenBank/DDBJ whole genome shotgun (WGS) entry which is preliminary data.</text>
</comment>
<feature type="domain" description="Putative auto-transporter adhesin head GIN" evidence="1">
    <location>
        <begin position="41"/>
        <end position="227"/>
    </location>
</feature>
<dbReference type="RefSeq" id="WP_062127972.1">
    <property type="nucleotide sequence ID" value="NZ_BAZW01000058.1"/>
</dbReference>
<keyword evidence="3" id="KW-1185">Reference proteome</keyword>
<evidence type="ECO:0000259" key="1">
    <source>
        <dbReference type="Pfam" id="PF10988"/>
    </source>
</evidence>
<dbReference type="Pfam" id="PF10988">
    <property type="entry name" value="DUF2807"/>
    <property type="match status" value="1"/>
</dbReference>
<organism evidence="2 3">
    <name type="scientific">Geofilum rubicundum JCM 15548</name>
    <dbReference type="NCBI Taxonomy" id="1236989"/>
    <lineage>
        <taxon>Bacteria</taxon>
        <taxon>Pseudomonadati</taxon>
        <taxon>Bacteroidota</taxon>
        <taxon>Bacteroidia</taxon>
        <taxon>Marinilabiliales</taxon>
        <taxon>Marinilabiliaceae</taxon>
        <taxon>Geofilum</taxon>
    </lineage>
</organism>
<gene>
    <name evidence="2" type="ORF">JCM15548_14090</name>
</gene>
<keyword evidence="2" id="KW-0449">Lipoprotein</keyword>
<proteinExistence type="predicted"/>
<name>A0A0E9M2S2_9BACT</name>
<sequence>MKHIVIGILVLGMLAGCSYITDLKRTGDEITQDMEWSGADDIEIWAPVRLILVNSESTSLKLSGMDFIVEGYDLIQEESKLTIRHQNIDWLQDSKIADLYVYSPDFNRITANSPCQISTLGDTLHINHLSLVVNGKGIFTTSDMTLKGHSLSISVYGGINKSKHTLSGQIDNALYHIQGGTDIEAVDLSTQNTTLIHKSYGDCYLNVADQLQVTIFSTGNAFYTGSPDLTFEQRKNTVMTATGKAIPF</sequence>
<dbReference type="STRING" id="1236989.JCM15548_14090"/>
<accession>A0A0E9M2S2</accession>
<dbReference type="InterPro" id="IPR021255">
    <property type="entry name" value="DUF2807"/>
</dbReference>
<dbReference type="PROSITE" id="PS51257">
    <property type="entry name" value="PROKAR_LIPOPROTEIN"/>
    <property type="match status" value="1"/>
</dbReference>
<evidence type="ECO:0000313" key="2">
    <source>
        <dbReference type="EMBL" id="GAO31701.1"/>
    </source>
</evidence>
<dbReference type="Proteomes" id="UP000032900">
    <property type="component" value="Unassembled WGS sequence"/>
</dbReference>
<dbReference type="AlphaFoldDB" id="A0A0E9M2S2"/>
<dbReference type="Gene3D" id="2.160.20.120">
    <property type="match status" value="1"/>
</dbReference>
<protein>
    <submittedName>
        <fullName evidence="2">Lipoprotein</fullName>
    </submittedName>
</protein>
<reference evidence="2 3" key="1">
    <citation type="journal article" date="2015" name="Microbes Environ.">
        <title>Distribution and evolution of nitrogen fixation genes in the phylum bacteroidetes.</title>
        <authorList>
            <person name="Inoue J."/>
            <person name="Oshima K."/>
            <person name="Suda W."/>
            <person name="Sakamoto M."/>
            <person name="Iino T."/>
            <person name="Noda S."/>
            <person name="Hongoh Y."/>
            <person name="Hattori M."/>
            <person name="Ohkuma M."/>
        </authorList>
    </citation>
    <scope>NUCLEOTIDE SEQUENCE [LARGE SCALE GENOMIC DNA]</scope>
    <source>
        <strain evidence="2">JCM 15548</strain>
    </source>
</reference>
<dbReference type="OrthoDB" id="1121176at2"/>
<evidence type="ECO:0000313" key="3">
    <source>
        <dbReference type="Proteomes" id="UP000032900"/>
    </source>
</evidence>